<evidence type="ECO:0000313" key="1">
    <source>
        <dbReference type="EMBL" id="MBZ5715845.1"/>
    </source>
</evidence>
<dbReference type="EMBL" id="JAIRAU010000059">
    <property type="protein sequence ID" value="MBZ5715845.1"/>
    <property type="molecule type" value="Genomic_DNA"/>
</dbReference>
<evidence type="ECO:0000313" key="2">
    <source>
        <dbReference type="Proteomes" id="UP001139031"/>
    </source>
</evidence>
<organism evidence="1 2">
    <name type="scientific">Nannocystis pusilla</name>
    <dbReference type="NCBI Taxonomy" id="889268"/>
    <lineage>
        <taxon>Bacteria</taxon>
        <taxon>Pseudomonadati</taxon>
        <taxon>Myxococcota</taxon>
        <taxon>Polyangia</taxon>
        <taxon>Nannocystales</taxon>
        <taxon>Nannocystaceae</taxon>
        <taxon>Nannocystis</taxon>
    </lineage>
</organism>
<dbReference type="RefSeq" id="WP_224197585.1">
    <property type="nucleotide sequence ID" value="NZ_JAIRAU010000059.1"/>
</dbReference>
<keyword evidence="2" id="KW-1185">Reference proteome</keyword>
<name>A0ABS7U5L3_9BACT</name>
<accession>A0ABS7U5L3</accession>
<proteinExistence type="predicted"/>
<sequence length="348" mass="37508">MDVPGLFFFLVRDGLVPSELLAELCERLPAENYVRSSARDGEGFDSTRWPLARDAALATTLAQRFDEPEVARALAEVEAAAGDPPQLRALARRANARVLAACGGEASMFAQWWHDATADDLAVFAEPARDARVADIVAALQVAHHEAADGLYAFHVHRGLPGPCAEAAARLARRALAEKRVTANELVEAASQLVIRSEPYFAVEPSPAARAMLAALVAACAEIRRVTGATGCTLMSETFALPSRIAGSDFMILAGPRALLLLKFTALPAWTGRISAFRSRPLRTRVGAARRFELVLGEQEREEDRAPAAVAALCFFVEVSLDAHVAAHPADEAVFPRIDEAMLDRMFA</sequence>
<comment type="caution">
    <text evidence="1">The sequence shown here is derived from an EMBL/GenBank/DDBJ whole genome shotgun (WGS) entry which is preliminary data.</text>
</comment>
<protein>
    <submittedName>
        <fullName evidence="1">Uncharacterized protein</fullName>
    </submittedName>
</protein>
<dbReference type="Proteomes" id="UP001139031">
    <property type="component" value="Unassembled WGS sequence"/>
</dbReference>
<reference evidence="1" key="1">
    <citation type="submission" date="2021-08" db="EMBL/GenBank/DDBJ databases">
        <authorList>
            <person name="Stevens D.C."/>
        </authorList>
    </citation>
    <scope>NUCLEOTIDE SEQUENCE</scope>
    <source>
        <strain evidence="1">DSM 53165</strain>
    </source>
</reference>
<gene>
    <name evidence="1" type="ORF">K7C98_42000</name>
</gene>